<feature type="compositionally biased region" description="Basic and acidic residues" evidence="1">
    <location>
        <begin position="19"/>
        <end position="32"/>
    </location>
</feature>
<reference evidence="3" key="1">
    <citation type="journal article" date="2011" name="Science">
        <title>The plant cell wall-decomposing machinery underlies the functional diversity of forest fungi.</title>
        <authorList>
            <person name="Eastwood D.C."/>
            <person name="Floudas D."/>
            <person name="Binder M."/>
            <person name="Majcherczyk A."/>
            <person name="Schneider P."/>
            <person name="Aerts A."/>
            <person name="Asiegbu F.O."/>
            <person name="Baker S.E."/>
            <person name="Barry K."/>
            <person name="Bendiksby M."/>
            <person name="Blumentritt M."/>
            <person name="Coutinho P.M."/>
            <person name="Cullen D."/>
            <person name="de Vries R.P."/>
            <person name="Gathman A."/>
            <person name="Goodell B."/>
            <person name="Henrissat B."/>
            <person name="Ihrmark K."/>
            <person name="Kauserud H."/>
            <person name="Kohler A."/>
            <person name="LaButti K."/>
            <person name="Lapidus A."/>
            <person name="Lavin J.L."/>
            <person name="Lee Y.-H."/>
            <person name="Lindquist E."/>
            <person name="Lilly W."/>
            <person name="Lucas S."/>
            <person name="Morin E."/>
            <person name="Murat C."/>
            <person name="Oguiza J.A."/>
            <person name="Park J."/>
            <person name="Pisabarro A.G."/>
            <person name="Riley R."/>
            <person name="Rosling A."/>
            <person name="Salamov A."/>
            <person name="Schmidt O."/>
            <person name="Schmutz J."/>
            <person name="Skrede I."/>
            <person name="Stenlid J."/>
            <person name="Wiebenga A."/>
            <person name="Xie X."/>
            <person name="Kuees U."/>
            <person name="Hibbett D.S."/>
            <person name="Hoffmeister D."/>
            <person name="Hoegberg N."/>
            <person name="Martin F."/>
            <person name="Grigoriev I.V."/>
            <person name="Watkinson S.C."/>
        </authorList>
    </citation>
    <scope>NUCLEOTIDE SEQUENCE [LARGE SCALE GENOMIC DNA]</scope>
    <source>
        <strain evidence="3">strain S7.3</strain>
    </source>
</reference>
<gene>
    <name evidence="2" type="ORF">SERLA73DRAFT_78039</name>
</gene>
<organism evidence="3">
    <name type="scientific">Serpula lacrymans var. lacrymans (strain S7.3)</name>
    <name type="common">Dry rot fungus</name>
    <dbReference type="NCBI Taxonomy" id="936435"/>
    <lineage>
        <taxon>Eukaryota</taxon>
        <taxon>Fungi</taxon>
        <taxon>Dikarya</taxon>
        <taxon>Basidiomycota</taxon>
        <taxon>Agaricomycotina</taxon>
        <taxon>Agaricomycetes</taxon>
        <taxon>Agaricomycetidae</taxon>
        <taxon>Boletales</taxon>
        <taxon>Coniophorineae</taxon>
        <taxon>Serpulaceae</taxon>
        <taxon>Serpula</taxon>
    </lineage>
</organism>
<name>F8QBZ9_SERL3</name>
<protein>
    <submittedName>
        <fullName evidence="2">Uncharacterized protein</fullName>
    </submittedName>
</protein>
<feature type="compositionally biased region" description="Basic residues" evidence="1">
    <location>
        <begin position="1"/>
        <end position="13"/>
    </location>
</feature>
<dbReference type="HOGENOM" id="CLU_031744_0_0_1"/>
<proteinExistence type="predicted"/>
<evidence type="ECO:0000256" key="1">
    <source>
        <dbReference type="SAM" id="MobiDB-lite"/>
    </source>
</evidence>
<sequence>MEKNRKRERRRVPTNRGSDQSRDHVQETDLHHGAQPMQDWGRDDSTLSDTRGQNAQVSEDHAMRHEADTPELHGDLSVNQTMSPRMLYKVAREAQIAVNLAREETRILRRKYDDLLNETEDPEISSQQGPPKKQELMDVGSELQRKIKHTKQLGQKFLVLSCVIRGPGSIVAMKKGMPYEGARSTETLDVKWGLQHTTPGMVACAAILARWVLSPDSILKERGAQSGINWHEDFDNYLEYLEIGLGKRKGSVLTIFREWDRILFPHTTSGLGGPLNDEDREEAMKEAMDALNQDVEELPPSDQEHDDDGGVIREGNDLGPGESDNGLESEGEA</sequence>
<evidence type="ECO:0000313" key="2">
    <source>
        <dbReference type="EMBL" id="EGN94118.1"/>
    </source>
</evidence>
<feature type="compositionally biased region" description="Acidic residues" evidence="1">
    <location>
        <begin position="294"/>
        <end position="307"/>
    </location>
</feature>
<feature type="region of interest" description="Disordered" evidence="1">
    <location>
        <begin position="1"/>
        <end position="77"/>
    </location>
</feature>
<dbReference type="STRING" id="936435.F8QBZ9"/>
<feature type="compositionally biased region" description="Polar residues" evidence="1">
    <location>
        <begin position="47"/>
        <end position="57"/>
    </location>
</feature>
<dbReference type="EMBL" id="GL945489">
    <property type="protein sequence ID" value="EGN94118.1"/>
    <property type="molecule type" value="Genomic_DNA"/>
</dbReference>
<accession>F8QBZ9</accession>
<dbReference type="eggNOG" id="ENOG502SN85">
    <property type="taxonomic scope" value="Eukaryota"/>
</dbReference>
<feature type="compositionally biased region" description="Basic and acidic residues" evidence="1">
    <location>
        <begin position="58"/>
        <end position="74"/>
    </location>
</feature>
<dbReference type="AlphaFoldDB" id="F8QBZ9"/>
<dbReference type="Proteomes" id="UP000008063">
    <property type="component" value="Unassembled WGS sequence"/>
</dbReference>
<keyword evidence="3" id="KW-1185">Reference proteome</keyword>
<feature type="region of interest" description="Disordered" evidence="1">
    <location>
        <begin position="283"/>
        <end position="333"/>
    </location>
</feature>
<dbReference type="OrthoDB" id="2650093at2759"/>
<evidence type="ECO:0000313" key="3">
    <source>
        <dbReference type="Proteomes" id="UP000008063"/>
    </source>
</evidence>
<dbReference type="InParanoid" id="F8QBZ9"/>